<sequence length="265" mass="29926">MARERSPDRKKALAMWFASGKEMKPGEIAEKLGISAGLVRKWKSLDEWEKQPEPRPGAPKGNQNAVGNRGGHGGPYGNDKAVKHGLFRKFLPDDEETQEIYDTTAELSTLDILWEGIRIQLTNIIRALKIQHVTGKDEMIKELKKQKFEVHNTGTKKEPNIEQIPIEQEYEFQFAWDRSANSLKAMAAAWTALGSSIKKYEDVLRMASPDEVNEVQKQRLEQIKASIAVMRGKVPDNSKLDLNQQITALADLINNPVPERVIDND</sequence>
<comment type="caution">
    <text evidence="3">The sequence shown here is derived from an EMBL/GenBank/DDBJ whole genome shotgun (WGS) entry which is preliminary data.</text>
</comment>
<dbReference type="RefSeq" id="WP_079694206.1">
    <property type="nucleotide sequence ID" value="NZ_JAROCD010000001.1"/>
</dbReference>
<name>A0ABT8J5W8_9BACL</name>
<accession>A0ABT8J5W8</accession>
<dbReference type="InterPro" id="IPR018925">
    <property type="entry name" value="XtmA-like_N"/>
</dbReference>
<proteinExistence type="predicted"/>
<gene>
    <name evidence="3" type="primary">terS</name>
    <name evidence="3" type="ORF">P5G61_02235</name>
</gene>
<dbReference type="Proteomes" id="UP001174205">
    <property type="component" value="Unassembled WGS sequence"/>
</dbReference>
<evidence type="ECO:0000259" key="2">
    <source>
        <dbReference type="Pfam" id="PF10668"/>
    </source>
</evidence>
<reference evidence="3" key="1">
    <citation type="submission" date="2023-03" db="EMBL/GenBank/DDBJ databases">
        <title>MT1 and MT2 Draft Genomes of Novel Species.</title>
        <authorList>
            <person name="Venkateswaran K."/>
        </authorList>
    </citation>
    <scope>NUCLEOTIDE SEQUENCE</scope>
    <source>
        <strain evidence="3">F6_3S_P_1C</strain>
    </source>
</reference>
<dbReference type="NCBIfam" id="NF040601">
    <property type="entry name" value="TerS_not_xtmA"/>
    <property type="match status" value="1"/>
</dbReference>
<organism evidence="3 4">
    <name type="scientific">Paenibacillus vandeheii</name>
    <dbReference type="NCBI Taxonomy" id="3035917"/>
    <lineage>
        <taxon>Bacteria</taxon>
        <taxon>Bacillati</taxon>
        <taxon>Bacillota</taxon>
        <taxon>Bacilli</taxon>
        <taxon>Bacillales</taxon>
        <taxon>Paenibacillaceae</taxon>
        <taxon>Paenibacillus</taxon>
    </lineage>
</organism>
<feature type="region of interest" description="Disordered" evidence="1">
    <location>
        <begin position="45"/>
        <end position="78"/>
    </location>
</feature>
<dbReference type="EMBL" id="JAROCD010000001">
    <property type="protein sequence ID" value="MDN4600031.1"/>
    <property type="molecule type" value="Genomic_DNA"/>
</dbReference>
<keyword evidence="4" id="KW-1185">Reference proteome</keyword>
<evidence type="ECO:0000313" key="4">
    <source>
        <dbReference type="Proteomes" id="UP001174205"/>
    </source>
</evidence>
<evidence type="ECO:0000313" key="3">
    <source>
        <dbReference type="EMBL" id="MDN4600031.1"/>
    </source>
</evidence>
<feature type="domain" description="PBSX phage terminase small subunit-like N-terminal" evidence="2">
    <location>
        <begin position="1"/>
        <end position="51"/>
    </location>
</feature>
<dbReference type="Pfam" id="PF10668">
    <property type="entry name" value="Phage_terminase"/>
    <property type="match status" value="1"/>
</dbReference>
<evidence type="ECO:0000256" key="1">
    <source>
        <dbReference type="SAM" id="MobiDB-lite"/>
    </source>
</evidence>
<protein>
    <submittedName>
        <fullName evidence="3">Phage terminase small subunit</fullName>
    </submittedName>
</protein>